<dbReference type="Gene3D" id="3.40.50.300">
    <property type="entry name" value="P-loop containing nucleotide triphosphate hydrolases"/>
    <property type="match status" value="1"/>
</dbReference>
<dbReference type="GO" id="GO:0016887">
    <property type="term" value="F:ATP hydrolysis activity"/>
    <property type="evidence" value="ECO:0007669"/>
    <property type="project" value="InterPro"/>
</dbReference>
<sequence>MNKINILNISNLHVNINDKNIINGLNLQINAGEVHAIMGKNGSGKSTLAKVIAGHPTYQITQGEINLRGNNITNEEADKRAHQGIFLGFQYPIEIPGVNNIDFLRLSYNSIQKANKQLELDPLSFFDLISQKTQEINMNSTFLNRNVNEGFSGGEKKKNEILQMSLLNSTLCILDEIDSGLDIDALKNISDSINRLKCEHKALLLITHYQRLLDYIVPDYIHIMNEGKIIYTGDSKIAKQIEDNGYNSIL</sequence>
<organism evidence="5">
    <name type="scientific">Dasya binghamiae</name>
    <dbReference type="NCBI Taxonomy" id="1896963"/>
    <lineage>
        <taxon>Eukaryota</taxon>
        <taxon>Rhodophyta</taxon>
        <taxon>Florideophyceae</taxon>
        <taxon>Rhodymeniophycidae</taxon>
        <taxon>Ceramiales</taxon>
        <taxon>Dasyaceae</taxon>
        <taxon>Dasya</taxon>
    </lineage>
</organism>
<evidence type="ECO:0000256" key="3">
    <source>
        <dbReference type="ARBA" id="ARBA00022840"/>
    </source>
</evidence>
<protein>
    <recommendedName>
        <fullName evidence="1">Probable ATP-dependent transporter ycf16</fullName>
    </recommendedName>
</protein>
<dbReference type="NCBIfam" id="TIGR01978">
    <property type="entry name" value="sufC"/>
    <property type="match status" value="1"/>
</dbReference>
<gene>
    <name evidence="5" type="primary">ycf16</name>
</gene>
<geneLocation type="plastid" evidence="5"/>
<feature type="domain" description="ABC transporter" evidence="4">
    <location>
        <begin position="7"/>
        <end position="250"/>
    </location>
</feature>
<dbReference type="PROSITE" id="PS00211">
    <property type="entry name" value="ABC_TRANSPORTER_1"/>
    <property type="match status" value="1"/>
</dbReference>
<dbReference type="PANTHER" id="PTHR43204:SF1">
    <property type="entry name" value="ABC TRANSPORTER I FAMILY MEMBER 6, CHLOROPLASTIC"/>
    <property type="match status" value="1"/>
</dbReference>
<dbReference type="Pfam" id="PF00005">
    <property type="entry name" value="ABC_tran"/>
    <property type="match status" value="1"/>
</dbReference>
<reference evidence="5" key="1">
    <citation type="journal article" date="2016" name="Mitochondrial DNA Part B Resour">
        <title>Organellar genome analysis of the marine red alga Dasya binghamiae (Dasyaceae, Rhodophyta) reveals an uncharacteristic florideophyte mitogenome structure.</title>
        <authorList>
            <person name="Tamayo D.A."/>
            <person name="Hughey J.R."/>
        </authorList>
    </citation>
    <scope>NUCLEOTIDE SEQUENCE</scope>
</reference>
<evidence type="ECO:0000256" key="2">
    <source>
        <dbReference type="ARBA" id="ARBA00022741"/>
    </source>
</evidence>
<proteinExistence type="predicted"/>
<evidence type="ECO:0000313" key="5">
    <source>
        <dbReference type="EMBL" id="AOH77347.1"/>
    </source>
</evidence>
<dbReference type="AlphaFoldDB" id="A0A1C8XSD8"/>
<accession>A0A1C8XSD8</accession>
<keyword evidence="5" id="KW-0934">Plastid</keyword>
<dbReference type="EMBL" id="KX247284">
    <property type="protein sequence ID" value="AOH77347.1"/>
    <property type="molecule type" value="Genomic_DNA"/>
</dbReference>
<dbReference type="GeneID" id="29071618"/>
<keyword evidence="3" id="KW-0067">ATP-binding</keyword>
<dbReference type="SUPFAM" id="SSF52540">
    <property type="entry name" value="P-loop containing nucleoside triphosphate hydrolases"/>
    <property type="match status" value="1"/>
</dbReference>
<dbReference type="SMART" id="SM00382">
    <property type="entry name" value="AAA"/>
    <property type="match status" value="1"/>
</dbReference>
<dbReference type="InterPro" id="IPR003439">
    <property type="entry name" value="ABC_transporter-like_ATP-bd"/>
</dbReference>
<name>A0A1C8XSD8_9FLOR</name>
<dbReference type="RefSeq" id="YP_009295335.1">
    <property type="nucleotide sequence ID" value="NC_031161.1"/>
</dbReference>
<dbReference type="GO" id="GO:0005524">
    <property type="term" value="F:ATP binding"/>
    <property type="evidence" value="ECO:0007669"/>
    <property type="project" value="UniProtKB-KW"/>
</dbReference>
<dbReference type="PROSITE" id="PS50893">
    <property type="entry name" value="ABC_TRANSPORTER_2"/>
    <property type="match status" value="1"/>
</dbReference>
<dbReference type="InterPro" id="IPR027417">
    <property type="entry name" value="P-loop_NTPase"/>
</dbReference>
<dbReference type="PANTHER" id="PTHR43204">
    <property type="entry name" value="ABC TRANSPORTER I FAMILY MEMBER 6, CHLOROPLASTIC"/>
    <property type="match status" value="1"/>
</dbReference>
<keyword evidence="2" id="KW-0547">Nucleotide-binding</keyword>
<dbReference type="InterPro" id="IPR010230">
    <property type="entry name" value="FeS-cluster_ATPase_SufC"/>
</dbReference>
<dbReference type="InterPro" id="IPR003593">
    <property type="entry name" value="AAA+_ATPase"/>
</dbReference>
<dbReference type="CDD" id="cd03217">
    <property type="entry name" value="ABC_FeS_Assembly"/>
    <property type="match status" value="1"/>
</dbReference>
<dbReference type="InterPro" id="IPR017871">
    <property type="entry name" value="ABC_transporter-like_CS"/>
</dbReference>
<evidence type="ECO:0000259" key="4">
    <source>
        <dbReference type="PROSITE" id="PS50893"/>
    </source>
</evidence>
<evidence type="ECO:0000256" key="1">
    <source>
        <dbReference type="ARBA" id="ARBA00014334"/>
    </source>
</evidence>